<evidence type="ECO:0000256" key="1">
    <source>
        <dbReference type="SAM" id="MobiDB-lite"/>
    </source>
</evidence>
<gene>
    <name evidence="2" type="ORF">TEA_017258</name>
</gene>
<dbReference type="Proteomes" id="UP000306102">
    <property type="component" value="Unassembled WGS sequence"/>
</dbReference>
<organism evidence="2 3">
    <name type="scientific">Camellia sinensis var. sinensis</name>
    <name type="common">China tea</name>
    <dbReference type="NCBI Taxonomy" id="542762"/>
    <lineage>
        <taxon>Eukaryota</taxon>
        <taxon>Viridiplantae</taxon>
        <taxon>Streptophyta</taxon>
        <taxon>Embryophyta</taxon>
        <taxon>Tracheophyta</taxon>
        <taxon>Spermatophyta</taxon>
        <taxon>Magnoliopsida</taxon>
        <taxon>eudicotyledons</taxon>
        <taxon>Gunneridae</taxon>
        <taxon>Pentapetalae</taxon>
        <taxon>asterids</taxon>
        <taxon>Ericales</taxon>
        <taxon>Theaceae</taxon>
        <taxon>Camellia</taxon>
    </lineage>
</organism>
<feature type="compositionally biased region" description="Basic and acidic residues" evidence="1">
    <location>
        <begin position="53"/>
        <end position="69"/>
    </location>
</feature>
<dbReference type="AlphaFoldDB" id="A0A4S4DJZ6"/>
<feature type="region of interest" description="Disordered" evidence="1">
    <location>
        <begin position="1"/>
        <end position="136"/>
    </location>
</feature>
<proteinExistence type="predicted"/>
<keyword evidence="3" id="KW-1185">Reference proteome</keyword>
<accession>A0A4S4DJZ6</accession>
<reference evidence="2 3" key="1">
    <citation type="journal article" date="2018" name="Proc. Natl. Acad. Sci. U.S.A.">
        <title>Draft genome sequence of Camellia sinensis var. sinensis provides insights into the evolution of the tea genome and tea quality.</title>
        <authorList>
            <person name="Wei C."/>
            <person name="Yang H."/>
            <person name="Wang S."/>
            <person name="Zhao J."/>
            <person name="Liu C."/>
            <person name="Gao L."/>
            <person name="Xia E."/>
            <person name="Lu Y."/>
            <person name="Tai Y."/>
            <person name="She G."/>
            <person name="Sun J."/>
            <person name="Cao H."/>
            <person name="Tong W."/>
            <person name="Gao Q."/>
            <person name="Li Y."/>
            <person name="Deng W."/>
            <person name="Jiang X."/>
            <person name="Wang W."/>
            <person name="Chen Q."/>
            <person name="Zhang S."/>
            <person name="Li H."/>
            <person name="Wu J."/>
            <person name="Wang P."/>
            <person name="Li P."/>
            <person name="Shi C."/>
            <person name="Zheng F."/>
            <person name="Jian J."/>
            <person name="Huang B."/>
            <person name="Shan D."/>
            <person name="Shi M."/>
            <person name="Fang C."/>
            <person name="Yue Y."/>
            <person name="Li F."/>
            <person name="Li D."/>
            <person name="Wei S."/>
            <person name="Han B."/>
            <person name="Jiang C."/>
            <person name="Yin Y."/>
            <person name="Xia T."/>
            <person name="Zhang Z."/>
            <person name="Bennetzen J.L."/>
            <person name="Zhao S."/>
            <person name="Wan X."/>
        </authorList>
    </citation>
    <scope>NUCLEOTIDE SEQUENCE [LARGE SCALE GENOMIC DNA]</scope>
    <source>
        <strain evidence="3">cv. Shuchazao</strain>
        <tissue evidence="2">Leaf</tissue>
    </source>
</reference>
<evidence type="ECO:0000313" key="2">
    <source>
        <dbReference type="EMBL" id="THG03199.1"/>
    </source>
</evidence>
<dbReference type="EMBL" id="SDRB02011018">
    <property type="protein sequence ID" value="THG03199.1"/>
    <property type="molecule type" value="Genomic_DNA"/>
</dbReference>
<name>A0A4S4DJZ6_CAMSN</name>
<comment type="caution">
    <text evidence="2">The sequence shown here is derived from an EMBL/GenBank/DDBJ whole genome shotgun (WGS) entry which is preliminary data.</text>
</comment>
<feature type="compositionally biased region" description="Basic and acidic residues" evidence="1">
    <location>
        <begin position="1"/>
        <end position="12"/>
    </location>
</feature>
<feature type="compositionally biased region" description="Low complexity" evidence="1">
    <location>
        <begin position="110"/>
        <end position="119"/>
    </location>
</feature>
<protein>
    <submittedName>
        <fullName evidence="2">Uncharacterized protein</fullName>
    </submittedName>
</protein>
<evidence type="ECO:0000313" key="3">
    <source>
        <dbReference type="Proteomes" id="UP000306102"/>
    </source>
</evidence>
<feature type="compositionally biased region" description="Polar residues" evidence="1">
    <location>
        <begin position="88"/>
        <end position="102"/>
    </location>
</feature>
<sequence>MDEQRSSRKNVDSEVWNQKGTAISKDQQHRRRVGVAHYMNQRGKKTGFGNSWKVERTTPRVEKRLKLENPSEASTLYSQPPLPPQPPGETSYTPVESLSSPIFLNFDQPNSTNNNNSSSLQDSEPPRQFLSNSLDFPPLHEDIPQAEIIHNPQLINRVEFNNVDEIELLIQLLGLSDCEEEEEERNKVDLDLKNCGETCGYECGFYSKMIGVKGPKCGREMGRLEAWIKHFLNDGGEGRREPLRLTHLLLGKAAFLSECGDGFGRFEFPSTIAEFLQNDPPKD</sequence>
<feature type="compositionally biased region" description="Polar residues" evidence="1">
    <location>
        <begin position="15"/>
        <end position="25"/>
    </location>
</feature>